<protein>
    <recommendedName>
        <fullName evidence="4">Thioesterase domain-containing protein</fullName>
    </recommendedName>
</protein>
<dbReference type="GO" id="GO:0047617">
    <property type="term" value="F:fatty acyl-CoA hydrolase activity"/>
    <property type="evidence" value="ECO:0007669"/>
    <property type="project" value="TreeGrafter"/>
</dbReference>
<keyword evidence="2" id="KW-0378">Hydrolase</keyword>
<sequence length="136" mass="15773">MALTFENNMKVRDYECDSQGVVNNAIYLHYFEATRHELMEKCGLRLRDLTEANIIPVVRNANINYRNSLRGSEHFICSVSIERKGVRYYFHQQIIRVPDNTLCASAVIEVVCLMDGKVSAPEMFDKAFADYIDWNK</sequence>
<dbReference type="Pfam" id="PF13279">
    <property type="entry name" value="4HBT_2"/>
    <property type="match status" value="1"/>
</dbReference>
<dbReference type="PANTHER" id="PTHR31793:SF27">
    <property type="entry name" value="NOVEL THIOESTERASE SUPERFAMILY DOMAIN AND SAPOSIN A-TYPE DOMAIN CONTAINING PROTEIN (0610012H03RIK)"/>
    <property type="match status" value="1"/>
</dbReference>
<dbReference type="InterPro" id="IPR050563">
    <property type="entry name" value="4-hydroxybenzoyl-CoA_TE"/>
</dbReference>
<evidence type="ECO:0000313" key="3">
    <source>
        <dbReference type="EMBL" id="SBV94417.1"/>
    </source>
</evidence>
<dbReference type="InterPro" id="IPR006684">
    <property type="entry name" value="YbgC/YbaW"/>
</dbReference>
<dbReference type="CDD" id="cd00586">
    <property type="entry name" value="4HBT"/>
    <property type="match status" value="1"/>
</dbReference>
<accession>A0A212J4Q6</accession>
<dbReference type="PANTHER" id="PTHR31793">
    <property type="entry name" value="4-HYDROXYBENZOYL-COA THIOESTERASE FAMILY MEMBER"/>
    <property type="match status" value="1"/>
</dbReference>
<dbReference type="EMBL" id="FLUM01000001">
    <property type="protein sequence ID" value="SBV94417.1"/>
    <property type="molecule type" value="Genomic_DNA"/>
</dbReference>
<evidence type="ECO:0008006" key="4">
    <source>
        <dbReference type="Google" id="ProtNLM"/>
    </source>
</evidence>
<dbReference type="Gene3D" id="3.10.129.10">
    <property type="entry name" value="Hotdog Thioesterase"/>
    <property type="match status" value="1"/>
</dbReference>
<evidence type="ECO:0000256" key="2">
    <source>
        <dbReference type="ARBA" id="ARBA00022801"/>
    </source>
</evidence>
<evidence type="ECO:0000256" key="1">
    <source>
        <dbReference type="ARBA" id="ARBA00005953"/>
    </source>
</evidence>
<dbReference type="SUPFAM" id="SSF54637">
    <property type="entry name" value="Thioesterase/thiol ester dehydrase-isomerase"/>
    <property type="match status" value="1"/>
</dbReference>
<organism evidence="3">
    <name type="scientific">uncultured Dysgonomonas sp</name>
    <dbReference type="NCBI Taxonomy" id="206096"/>
    <lineage>
        <taxon>Bacteria</taxon>
        <taxon>Pseudomonadati</taxon>
        <taxon>Bacteroidota</taxon>
        <taxon>Bacteroidia</taxon>
        <taxon>Bacteroidales</taxon>
        <taxon>Dysgonomonadaceae</taxon>
        <taxon>Dysgonomonas</taxon>
        <taxon>environmental samples</taxon>
    </lineage>
</organism>
<name>A0A212J4Q6_9BACT</name>
<dbReference type="PIRSF" id="PIRSF003230">
    <property type="entry name" value="YbgC"/>
    <property type="match status" value="1"/>
</dbReference>
<comment type="similarity">
    <text evidence="1">Belongs to the 4-hydroxybenzoyl-CoA thioesterase family.</text>
</comment>
<gene>
    <name evidence="3" type="ORF">KL86DYS1_11128</name>
</gene>
<proteinExistence type="inferred from homology"/>
<dbReference type="RefSeq" id="WP_296938984.1">
    <property type="nucleotide sequence ID" value="NZ_LT599032.1"/>
</dbReference>
<dbReference type="AlphaFoldDB" id="A0A212J4Q6"/>
<reference evidence="3" key="1">
    <citation type="submission" date="2016-04" db="EMBL/GenBank/DDBJ databases">
        <authorList>
            <person name="Evans L.H."/>
            <person name="Alamgir A."/>
            <person name="Owens N."/>
            <person name="Weber N.D."/>
            <person name="Virtaneva K."/>
            <person name="Barbian K."/>
            <person name="Babar A."/>
            <person name="Rosenke K."/>
        </authorList>
    </citation>
    <scope>NUCLEOTIDE SEQUENCE</scope>
    <source>
        <strain evidence="3">86-1</strain>
    </source>
</reference>
<dbReference type="InterPro" id="IPR029069">
    <property type="entry name" value="HotDog_dom_sf"/>
</dbReference>